<feature type="transmembrane region" description="Helical" evidence="7">
    <location>
        <begin position="110"/>
        <end position="132"/>
    </location>
</feature>
<feature type="transmembrane region" description="Helical" evidence="7">
    <location>
        <begin position="43"/>
        <end position="61"/>
    </location>
</feature>
<comment type="subcellular location">
    <subcellularLocation>
        <location evidence="1 7">Cell membrane</location>
        <topology evidence="1 7">Multi-pass membrane protein</topology>
    </subcellularLocation>
</comment>
<keyword evidence="4 7" id="KW-0812">Transmembrane</keyword>
<evidence type="ECO:0000313" key="9">
    <source>
        <dbReference type="Proteomes" id="UP001144372"/>
    </source>
</evidence>
<evidence type="ECO:0000256" key="6">
    <source>
        <dbReference type="ARBA" id="ARBA00023136"/>
    </source>
</evidence>
<feature type="transmembrane region" description="Helical" evidence="7">
    <location>
        <begin position="12"/>
        <end position="31"/>
    </location>
</feature>
<gene>
    <name evidence="8" type="ORF">DAMNIGENAA_22580</name>
</gene>
<dbReference type="PANTHER" id="PTHR33508:SF1">
    <property type="entry name" value="UPF0056 MEMBRANE PROTEIN YHCE"/>
    <property type="match status" value="1"/>
</dbReference>
<dbReference type="Pfam" id="PF01914">
    <property type="entry name" value="MarC"/>
    <property type="match status" value="1"/>
</dbReference>
<dbReference type="RefSeq" id="WP_281794246.1">
    <property type="nucleotide sequence ID" value="NZ_BSDR01000001.1"/>
</dbReference>
<dbReference type="GO" id="GO:0005886">
    <property type="term" value="C:plasma membrane"/>
    <property type="evidence" value="ECO:0007669"/>
    <property type="project" value="UniProtKB-SubCell"/>
</dbReference>
<reference evidence="8" key="1">
    <citation type="submission" date="2022-12" db="EMBL/GenBank/DDBJ databases">
        <title>Reference genome sequencing for broad-spectrum identification of bacterial and archaeal isolates by mass spectrometry.</title>
        <authorList>
            <person name="Sekiguchi Y."/>
            <person name="Tourlousse D.M."/>
        </authorList>
    </citation>
    <scope>NUCLEOTIDE SEQUENCE</scope>
    <source>
        <strain evidence="8">ASRB1</strain>
    </source>
</reference>
<dbReference type="PANTHER" id="PTHR33508">
    <property type="entry name" value="UPF0056 MEMBRANE PROTEIN YHCE"/>
    <property type="match status" value="1"/>
</dbReference>
<comment type="similarity">
    <text evidence="2 7">Belongs to the UPF0056 (MarC) family.</text>
</comment>
<organism evidence="8 9">
    <name type="scientific">Desulforhabdus amnigena</name>
    <dbReference type="NCBI Taxonomy" id="40218"/>
    <lineage>
        <taxon>Bacteria</taxon>
        <taxon>Pseudomonadati</taxon>
        <taxon>Thermodesulfobacteriota</taxon>
        <taxon>Syntrophobacteria</taxon>
        <taxon>Syntrophobacterales</taxon>
        <taxon>Syntrophobacteraceae</taxon>
        <taxon>Desulforhabdus</taxon>
    </lineage>
</organism>
<dbReference type="InterPro" id="IPR002771">
    <property type="entry name" value="Multi_antbiot-R_MarC"/>
</dbReference>
<evidence type="ECO:0000313" key="8">
    <source>
        <dbReference type="EMBL" id="GLI34825.1"/>
    </source>
</evidence>
<evidence type="ECO:0000256" key="2">
    <source>
        <dbReference type="ARBA" id="ARBA00009784"/>
    </source>
</evidence>
<dbReference type="NCBIfam" id="TIGR00427">
    <property type="entry name" value="NAAT family transporter"/>
    <property type="match status" value="1"/>
</dbReference>
<dbReference type="AlphaFoldDB" id="A0A9W6D5Y4"/>
<keyword evidence="9" id="KW-1185">Reference proteome</keyword>
<feature type="transmembrane region" description="Helical" evidence="7">
    <location>
        <begin position="67"/>
        <end position="89"/>
    </location>
</feature>
<evidence type="ECO:0000256" key="7">
    <source>
        <dbReference type="RuleBase" id="RU362048"/>
    </source>
</evidence>
<name>A0A9W6D5Y4_9BACT</name>
<evidence type="ECO:0000256" key="5">
    <source>
        <dbReference type="ARBA" id="ARBA00022989"/>
    </source>
</evidence>
<proteinExistence type="inferred from homology"/>
<sequence>MSDAVRFFISVWIKFFFLLTPFFALSMFLSLTADLEAAARRLIALRVTGSVIVACFVLYFFGNSIFYVFGITLDSFRIGAGSLLFLSAVDLVRKTSSAAPLTQDNNDITVVPLAVPIIVGPATTGALLVMGAETQDTFLKVMGCGALTVAVLCVGIMLFMASSIERIVGRRGLNILSKLTGLILSALAAQIVFTGIRSVLLNH</sequence>
<comment type="caution">
    <text evidence="8">The sequence shown here is derived from an EMBL/GenBank/DDBJ whole genome shotgun (WGS) entry which is preliminary data.</text>
</comment>
<keyword evidence="5 7" id="KW-1133">Transmembrane helix</keyword>
<keyword evidence="3" id="KW-1003">Cell membrane</keyword>
<accession>A0A9W6D5Y4</accession>
<keyword evidence="6 7" id="KW-0472">Membrane</keyword>
<feature type="transmembrane region" description="Helical" evidence="7">
    <location>
        <begin position="138"/>
        <end position="159"/>
    </location>
</feature>
<evidence type="ECO:0000256" key="3">
    <source>
        <dbReference type="ARBA" id="ARBA00022475"/>
    </source>
</evidence>
<evidence type="ECO:0000256" key="4">
    <source>
        <dbReference type="ARBA" id="ARBA00022692"/>
    </source>
</evidence>
<dbReference type="EMBL" id="BSDR01000001">
    <property type="protein sequence ID" value="GLI34825.1"/>
    <property type="molecule type" value="Genomic_DNA"/>
</dbReference>
<feature type="transmembrane region" description="Helical" evidence="7">
    <location>
        <begin position="179"/>
        <end position="200"/>
    </location>
</feature>
<evidence type="ECO:0000256" key="1">
    <source>
        <dbReference type="ARBA" id="ARBA00004651"/>
    </source>
</evidence>
<protein>
    <recommendedName>
        <fullName evidence="7">UPF0056 membrane protein</fullName>
    </recommendedName>
</protein>
<dbReference type="Proteomes" id="UP001144372">
    <property type="component" value="Unassembled WGS sequence"/>
</dbReference>